<gene>
    <name evidence="4" type="ORF">K443DRAFT_675041</name>
</gene>
<reference evidence="5" key="2">
    <citation type="submission" date="2015-01" db="EMBL/GenBank/DDBJ databases">
        <title>Evolutionary Origins and Diversification of the Mycorrhizal Mutualists.</title>
        <authorList>
            <consortium name="DOE Joint Genome Institute"/>
            <consortium name="Mycorrhizal Genomics Consortium"/>
            <person name="Kohler A."/>
            <person name="Kuo A."/>
            <person name="Nagy L.G."/>
            <person name="Floudas D."/>
            <person name="Copeland A."/>
            <person name="Barry K.W."/>
            <person name="Cichocki N."/>
            <person name="Veneault-Fourrey C."/>
            <person name="LaButti K."/>
            <person name="Lindquist E.A."/>
            <person name="Lipzen A."/>
            <person name="Lundell T."/>
            <person name="Morin E."/>
            <person name="Murat C."/>
            <person name="Riley R."/>
            <person name="Ohm R."/>
            <person name="Sun H."/>
            <person name="Tunlid A."/>
            <person name="Henrissat B."/>
            <person name="Grigoriev I.V."/>
            <person name="Hibbett D.S."/>
            <person name="Martin F."/>
        </authorList>
    </citation>
    <scope>NUCLEOTIDE SEQUENCE [LARGE SCALE GENOMIC DNA]</scope>
    <source>
        <strain evidence="5">LaAM-08-1</strain>
    </source>
</reference>
<feature type="region of interest" description="Disordered" evidence="1">
    <location>
        <begin position="353"/>
        <end position="392"/>
    </location>
</feature>
<feature type="region of interest" description="Disordered" evidence="1">
    <location>
        <begin position="215"/>
        <end position="248"/>
    </location>
</feature>
<dbReference type="CDD" id="cd12087">
    <property type="entry name" value="TM_EGFR-like"/>
    <property type="match status" value="1"/>
</dbReference>
<feature type="compositionally biased region" description="Polar residues" evidence="1">
    <location>
        <begin position="494"/>
        <end position="512"/>
    </location>
</feature>
<keyword evidence="5" id="KW-1185">Reference proteome</keyword>
<feature type="region of interest" description="Disordered" evidence="1">
    <location>
        <begin position="463"/>
        <end position="512"/>
    </location>
</feature>
<accession>A0A0C9XV86</accession>
<evidence type="ECO:0000313" key="4">
    <source>
        <dbReference type="EMBL" id="KIK05484.1"/>
    </source>
</evidence>
<evidence type="ECO:0000313" key="5">
    <source>
        <dbReference type="Proteomes" id="UP000054477"/>
    </source>
</evidence>
<feature type="region of interest" description="Disordered" evidence="1">
    <location>
        <begin position="427"/>
        <end position="448"/>
    </location>
</feature>
<organism evidence="4 5">
    <name type="scientific">Laccaria amethystina LaAM-08-1</name>
    <dbReference type="NCBI Taxonomy" id="1095629"/>
    <lineage>
        <taxon>Eukaryota</taxon>
        <taxon>Fungi</taxon>
        <taxon>Dikarya</taxon>
        <taxon>Basidiomycota</taxon>
        <taxon>Agaricomycotina</taxon>
        <taxon>Agaricomycetes</taxon>
        <taxon>Agaricomycetidae</taxon>
        <taxon>Agaricales</taxon>
        <taxon>Agaricineae</taxon>
        <taxon>Hydnangiaceae</taxon>
        <taxon>Laccaria</taxon>
    </lineage>
</organism>
<keyword evidence="2" id="KW-1133">Transmembrane helix</keyword>
<dbReference type="Proteomes" id="UP000054477">
    <property type="component" value="Unassembled WGS sequence"/>
</dbReference>
<dbReference type="OrthoDB" id="2591431at2759"/>
<dbReference type="EMBL" id="KN838559">
    <property type="protein sequence ID" value="KIK05484.1"/>
    <property type="molecule type" value="Genomic_DNA"/>
</dbReference>
<reference evidence="4 5" key="1">
    <citation type="submission" date="2014-04" db="EMBL/GenBank/DDBJ databases">
        <authorList>
            <consortium name="DOE Joint Genome Institute"/>
            <person name="Kuo A."/>
            <person name="Kohler A."/>
            <person name="Nagy L.G."/>
            <person name="Floudas D."/>
            <person name="Copeland A."/>
            <person name="Barry K.W."/>
            <person name="Cichocki N."/>
            <person name="Veneault-Fourrey C."/>
            <person name="LaButti K."/>
            <person name="Lindquist E.A."/>
            <person name="Lipzen A."/>
            <person name="Lundell T."/>
            <person name="Morin E."/>
            <person name="Murat C."/>
            <person name="Sun H."/>
            <person name="Tunlid A."/>
            <person name="Henrissat B."/>
            <person name="Grigoriev I.V."/>
            <person name="Hibbett D.S."/>
            <person name="Martin F."/>
            <person name="Nordberg H.P."/>
            <person name="Cantor M.N."/>
            <person name="Hua S.X."/>
        </authorList>
    </citation>
    <scope>NUCLEOTIDE SEQUENCE [LARGE SCALE GENOMIC DNA]</scope>
    <source>
        <strain evidence="4 5">LaAM-08-1</strain>
    </source>
</reference>
<keyword evidence="2" id="KW-0812">Transmembrane</keyword>
<feature type="compositionally biased region" description="Polar residues" evidence="1">
    <location>
        <begin position="380"/>
        <end position="392"/>
    </location>
</feature>
<dbReference type="AlphaFoldDB" id="A0A0C9XV86"/>
<feature type="compositionally biased region" description="Polar residues" evidence="1">
    <location>
        <begin position="427"/>
        <end position="440"/>
    </location>
</feature>
<dbReference type="STRING" id="1095629.A0A0C9XV86"/>
<keyword evidence="3" id="KW-0732">Signal</keyword>
<dbReference type="HOGENOM" id="CLU_033085_1_0_1"/>
<feature type="compositionally biased region" description="Low complexity" evidence="1">
    <location>
        <begin position="215"/>
        <end position="229"/>
    </location>
</feature>
<feature type="compositionally biased region" description="Polar residues" evidence="1">
    <location>
        <begin position="237"/>
        <end position="248"/>
    </location>
</feature>
<protein>
    <submittedName>
        <fullName evidence="4">Uncharacterized protein</fullName>
    </submittedName>
</protein>
<evidence type="ECO:0000256" key="2">
    <source>
        <dbReference type="SAM" id="Phobius"/>
    </source>
</evidence>
<proteinExistence type="predicted"/>
<evidence type="ECO:0000256" key="1">
    <source>
        <dbReference type="SAM" id="MobiDB-lite"/>
    </source>
</evidence>
<sequence>MFAPFTLVLFLISLSTFASAFSFTAGVPSECDNLSISWSGGTGPFQLLIIPVFGTPRNISIPVTSFSGGQGSYALPLALSASQKFVLTMSDATGFGAGGTTDVMSVGASQGGICNTTDPGIAFAYQLNLALQQCRPFVFSNYRTAVQPVAIMAMIPSGTSVVLNPPVGSDSFSWTANVMQGTSMMFIMTDALGNQGGSSDIKIVGATDDNTCLNSLSPSSTSSAPTSTTKGVDSTAGHISSPSATPTQGVPISAIAGTVIGALLFLAVVVTLGLFFLRKRSGSFDIGGGDFRKPSRRLQSDVDLSHDPGRDSHPLDATPYGFSPHTNAPFRPYHSDATPTTLYPYSSHTSASSTAHYPYSPNSTLPHDVDPFADSPLPPSSQYRKPSQSHHAFSQFYPPSDYLVADPFNSSGPPVLSSAEYGLFSAQRSEQVTSNDSTSTAKRKASMAGVNAYKPQRFIVHTDADDILPPPNDEGVVELPPQYSERRAVGDPTHLSSHYNPSPDSATKSPKS</sequence>
<evidence type="ECO:0000256" key="3">
    <source>
        <dbReference type="SAM" id="SignalP"/>
    </source>
</evidence>
<feature type="compositionally biased region" description="Basic and acidic residues" evidence="1">
    <location>
        <begin position="290"/>
        <end position="314"/>
    </location>
</feature>
<keyword evidence="2" id="KW-0472">Membrane</keyword>
<feature type="region of interest" description="Disordered" evidence="1">
    <location>
        <begin position="287"/>
        <end position="321"/>
    </location>
</feature>
<feature type="signal peptide" evidence="3">
    <location>
        <begin position="1"/>
        <end position="20"/>
    </location>
</feature>
<feature type="transmembrane region" description="Helical" evidence="2">
    <location>
        <begin position="252"/>
        <end position="277"/>
    </location>
</feature>
<name>A0A0C9XV86_9AGAR</name>
<feature type="chain" id="PRO_5002206109" evidence="3">
    <location>
        <begin position="21"/>
        <end position="512"/>
    </location>
</feature>